<dbReference type="AlphaFoldDB" id="A0A813VIU6"/>
<dbReference type="OrthoDB" id="6761209at2759"/>
<evidence type="ECO:0008006" key="3">
    <source>
        <dbReference type="Google" id="ProtNLM"/>
    </source>
</evidence>
<gene>
    <name evidence="1" type="ORF">OXX778_LOCUS8449</name>
</gene>
<proteinExistence type="predicted"/>
<accession>A0A813VIU6</accession>
<evidence type="ECO:0000313" key="1">
    <source>
        <dbReference type="EMBL" id="CAF0840875.1"/>
    </source>
</evidence>
<dbReference type="Proteomes" id="UP000663879">
    <property type="component" value="Unassembled WGS sequence"/>
</dbReference>
<sequence>MSYKSNVDSNIKEFIDNNDLINFVQKPTRVCSKYYKRLNVTKYSSTLIDLFLHNGNLVEETDVINCPFSDHKFVVSSLTILKPKNVLKTIKCRNLSSTNLASICTSIDAIDFKLIRNYQSVEEKWNFLKSEILKIIDNIAPKRRINVKSSNYFPWYDDELVKLKHLKNSSYKRFKRSQLTENGEMYDYYNRLFNDYNDEKLIE</sequence>
<keyword evidence="2" id="KW-1185">Reference proteome</keyword>
<evidence type="ECO:0000313" key="2">
    <source>
        <dbReference type="Proteomes" id="UP000663879"/>
    </source>
</evidence>
<dbReference type="GO" id="GO:0031012">
    <property type="term" value="C:extracellular matrix"/>
    <property type="evidence" value="ECO:0007669"/>
    <property type="project" value="TreeGrafter"/>
</dbReference>
<dbReference type="GO" id="GO:0061343">
    <property type="term" value="P:cell adhesion involved in heart morphogenesis"/>
    <property type="evidence" value="ECO:0007669"/>
    <property type="project" value="TreeGrafter"/>
</dbReference>
<dbReference type="PANTHER" id="PTHR33395:SF22">
    <property type="entry name" value="REVERSE TRANSCRIPTASE DOMAIN-CONTAINING PROTEIN"/>
    <property type="match status" value="1"/>
</dbReference>
<protein>
    <recommendedName>
        <fullName evidence="3">RNA-directed DNA polymerase from mobile element jockey-like</fullName>
    </recommendedName>
</protein>
<dbReference type="EMBL" id="CAJNOC010001163">
    <property type="protein sequence ID" value="CAF0840875.1"/>
    <property type="molecule type" value="Genomic_DNA"/>
</dbReference>
<comment type="caution">
    <text evidence="1">The sequence shown here is derived from an EMBL/GenBank/DDBJ whole genome shotgun (WGS) entry which is preliminary data.</text>
</comment>
<reference evidence="1" key="1">
    <citation type="submission" date="2021-02" db="EMBL/GenBank/DDBJ databases">
        <authorList>
            <person name="Nowell W R."/>
        </authorList>
    </citation>
    <scope>NUCLEOTIDE SEQUENCE</scope>
    <source>
        <strain evidence="1">Ploen Becks lab</strain>
    </source>
</reference>
<organism evidence="1 2">
    <name type="scientific">Brachionus calyciflorus</name>
    <dbReference type="NCBI Taxonomy" id="104777"/>
    <lineage>
        <taxon>Eukaryota</taxon>
        <taxon>Metazoa</taxon>
        <taxon>Spiralia</taxon>
        <taxon>Gnathifera</taxon>
        <taxon>Rotifera</taxon>
        <taxon>Eurotatoria</taxon>
        <taxon>Monogononta</taxon>
        <taxon>Pseudotrocha</taxon>
        <taxon>Ploima</taxon>
        <taxon>Brachionidae</taxon>
        <taxon>Brachionus</taxon>
    </lineage>
</organism>
<dbReference type="PANTHER" id="PTHR33395">
    <property type="entry name" value="TRANSCRIPTASE, PUTATIVE-RELATED-RELATED"/>
    <property type="match status" value="1"/>
</dbReference>
<dbReference type="GO" id="GO:0007508">
    <property type="term" value="P:larval heart development"/>
    <property type="evidence" value="ECO:0007669"/>
    <property type="project" value="TreeGrafter"/>
</dbReference>
<name>A0A813VIU6_9BILA</name>